<name>A0A6S7JRK8_PARCT</name>
<keyword evidence="2" id="KW-0863">Zinc-finger</keyword>
<dbReference type="SMART" id="SM00184">
    <property type="entry name" value="RING"/>
    <property type="match status" value="1"/>
</dbReference>
<dbReference type="InterPro" id="IPR027370">
    <property type="entry name" value="Znf-RING_euk"/>
</dbReference>
<keyword evidence="3" id="KW-0862">Zinc</keyword>
<dbReference type="InterPro" id="IPR001841">
    <property type="entry name" value="Znf_RING"/>
</dbReference>
<dbReference type="PROSITE" id="PS50119">
    <property type="entry name" value="ZF_BBOX"/>
    <property type="match status" value="1"/>
</dbReference>
<dbReference type="InterPro" id="IPR013083">
    <property type="entry name" value="Znf_RING/FYVE/PHD"/>
</dbReference>
<dbReference type="PANTHER" id="PTHR25462">
    <property type="entry name" value="BONUS, ISOFORM C-RELATED"/>
    <property type="match status" value="1"/>
</dbReference>
<dbReference type="EMBL" id="CACRXK020010198">
    <property type="protein sequence ID" value="CAB4018861.1"/>
    <property type="molecule type" value="Genomic_DNA"/>
</dbReference>
<dbReference type="Pfam" id="PF13445">
    <property type="entry name" value="zf-RING_UBOX"/>
    <property type="match status" value="1"/>
</dbReference>
<dbReference type="SUPFAM" id="SSF57845">
    <property type="entry name" value="B-box zinc-binding domain"/>
    <property type="match status" value="1"/>
</dbReference>
<dbReference type="PANTHER" id="PTHR25462:SF296">
    <property type="entry name" value="MEIOTIC P26, ISOFORM F"/>
    <property type="match status" value="1"/>
</dbReference>
<dbReference type="Pfam" id="PF22586">
    <property type="entry name" value="ANCHR-like_BBOX"/>
    <property type="match status" value="1"/>
</dbReference>
<reference evidence="4" key="1">
    <citation type="submission" date="2020-04" db="EMBL/GenBank/DDBJ databases">
        <authorList>
            <person name="Alioto T."/>
            <person name="Alioto T."/>
            <person name="Gomez Garrido J."/>
        </authorList>
    </citation>
    <scope>NUCLEOTIDE SEQUENCE</scope>
    <source>
        <strain evidence="4">A484AB</strain>
    </source>
</reference>
<gene>
    <name evidence="4" type="ORF">PACLA_8A030415</name>
</gene>
<evidence type="ECO:0000256" key="1">
    <source>
        <dbReference type="ARBA" id="ARBA00022723"/>
    </source>
</evidence>
<dbReference type="InterPro" id="IPR017907">
    <property type="entry name" value="Znf_RING_CS"/>
</dbReference>
<dbReference type="GO" id="GO:0008270">
    <property type="term" value="F:zinc ion binding"/>
    <property type="evidence" value="ECO:0007669"/>
    <property type="project" value="UniProtKB-KW"/>
</dbReference>
<dbReference type="Gene3D" id="3.30.40.10">
    <property type="entry name" value="Zinc/RING finger domain, C3HC4 (zinc finger)"/>
    <property type="match status" value="1"/>
</dbReference>
<evidence type="ECO:0000256" key="3">
    <source>
        <dbReference type="ARBA" id="ARBA00022833"/>
    </source>
</evidence>
<comment type="caution">
    <text evidence="4">The sequence shown here is derived from an EMBL/GenBank/DDBJ whole genome shotgun (WGS) entry which is preliminary data.</text>
</comment>
<protein>
    <submittedName>
        <fullName evidence="4">Tripartite motif-containing 2-like</fullName>
    </submittedName>
</protein>
<sequence length="434" mass="49865">MASASSMPSTDQRQDLKSILECSICLETFEDPRTLPCLHSFCKNCLENFVDGKRNDELNCPVCRCNFTLNEGVAGTRNHFICNMVEVLSIQHQNKCIPCSHCEQPTVGRCVTCELFMCEKCLKFHNDYPGFKDHVVLTMEELSKPENQSKIKGKSCCKKHPSKKLKLYCETCEELICTYCMAFEHMRPDHICSPLEEIAESKREDLKSICSTLEDGDAYSEFQFDKESILENCEENLETAKLEIDERRTEVLGFVEKILKKKTQLLSDEMDKIYTDRMQEINDGITTIEGQFEERKKTSDMAKALLEHGSDEEIVLSHKSIQQNAAKKYQCLWDEVDVGILPYISRQLYTLFLDDIRSIKEDTLVANSKRVVIEIGTTCARKETESAQLRQKMQFDPSTGKLMVVVNERLGFPDKVMLIRHACDITEDMNRIEN</sequence>
<keyword evidence="5" id="KW-1185">Reference proteome</keyword>
<evidence type="ECO:0000256" key="2">
    <source>
        <dbReference type="ARBA" id="ARBA00022771"/>
    </source>
</evidence>
<dbReference type="Proteomes" id="UP001152795">
    <property type="component" value="Unassembled WGS sequence"/>
</dbReference>
<evidence type="ECO:0000313" key="5">
    <source>
        <dbReference type="Proteomes" id="UP001152795"/>
    </source>
</evidence>
<dbReference type="OrthoDB" id="6270329at2759"/>
<dbReference type="InterPro" id="IPR047153">
    <property type="entry name" value="TRIM45/56/19-like"/>
</dbReference>
<dbReference type="Pfam" id="PF00643">
    <property type="entry name" value="zf-B_box"/>
    <property type="match status" value="1"/>
</dbReference>
<dbReference type="CDD" id="cd19757">
    <property type="entry name" value="Bbox1"/>
    <property type="match status" value="1"/>
</dbReference>
<dbReference type="Gene3D" id="3.30.160.60">
    <property type="entry name" value="Classic Zinc Finger"/>
    <property type="match status" value="1"/>
</dbReference>
<organism evidence="4 5">
    <name type="scientific">Paramuricea clavata</name>
    <name type="common">Red gorgonian</name>
    <name type="synonym">Violescent sea-whip</name>
    <dbReference type="NCBI Taxonomy" id="317549"/>
    <lineage>
        <taxon>Eukaryota</taxon>
        <taxon>Metazoa</taxon>
        <taxon>Cnidaria</taxon>
        <taxon>Anthozoa</taxon>
        <taxon>Octocorallia</taxon>
        <taxon>Malacalcyonacea</taxon>
        <taxon>Plexauridae</taxon>
        <taxon>Paramuricea</taxon>
    </lineage>
</organism>
<dbReference type="PROSITE" id="PS00518">
    <property type="entry name" value="ZF_RING_1"/>
    <property type="match status" value="1"/>
</dbReference>
<dbReference type="Gene3D" id="4.10.830.40">
    <property type="match status" value="1"/>
</dbReference>
<dbReference type="PROSITE" id="PS50089">
    <property type="entry name" value="ZF_RING_2"/>
    <property type="match status" value="1"/>
</dbReference>
<dbReference type="SUPFAM" id="SSF57850">
    <property type="entry name" value="RING/U-box"/>
    <property type="match status" value="1"/>
</dbReference>
<dbReference type="InterPro" id="IPR000315">
    <property type="entry name" value="Znf_B-box"/>
</dbReference>
<dbReference type="SMART" id="SM00336">
    <property type="entry name" value="BBOX"/>
    <property type="match status" value="2"/>
</dbReference>
<proteinExistence type="predicted"/>
<accession>A0A6S7JRK8</accession>
<dbReference type="AlphaFoldDB" id="A0A6S7JRK8"/>
<keyword evidence="1" id="KW-0479">Metal-binding</keyword>
<evidence type="ECO:0000313" key="4">
    <source>
        <dbReference type="EMBL" id="CAB4018861.1"/>
    </source>
</evidence>